<gene>
    <name evidence="2" type="ORF">CCAP1982_LOCUS3276</name>
</gene>
<evidence type="ECO:0000313" key="2">
    <source>
        <dbReference type="EMBL" id="CAD6994533.1"/>
    </source>
</evidence>
<comment type="caution">
    <text evidence="2">The sequence shown here is derived from an EMBL/GenBank/DDBJ whole genome shotgun (WGS) entry which is preliminary data.</text>
</comment>
<protein>
    <submittedName>
        <fullName evidence="2">(Mediterranean fruit fly) hypothetical protein</fullName>
    </submittedName>
</protein>
<dbReference type="EMBL" id="CAJHJT010000001">
    <property type="protein sequence ID" value="CAD6994533.1"/>
    <property type="molecule type" value="Genomic_DNA"/>
</dbReference>
<evidence type="ECO:0000313" key="3">
    <source>
        <dbReference type="Proteomes" id="UP000606786"/>
    </source>
</evidence>
<name>A0A811UB39_CERCA</name>
<reference evidence="2" key="1">
    <citation type="submission" date="2020-11" db="EMBL/GenBank/DDBJ databases">
        <authorList>
            <person name="Whitehead M."/>
        </authorList>
    </citation>
    <scope>NUCLEOTIDE SEQUENCE</scope>
    <source>
        <strain evidence="2">EGII</strain>
    </source>
</reference>
<keyword evidence="3" id="KW-1185">Reference proteome</keyword>
<accession>A0A811UB39</accession>
<dbReference type="Proteomes" id="UP000606786">
    <property type="component" value="Unassembled WGS sequence"/>
</dbReference>
<evidence type="ECO:0000256" key="1">
    <source>
        <dbReference type="SAM" id="MobiDB-lite"/>
    </source>
</evidence>
<feature type="region of interest" description="Disordered" evidence="1">
    <location>
        <begin position="1"/>
        <end position="23"/>
    </location>
</feature>
<organism evidence="2 3">
    <name type="scientific">Ceratitis capitata</name>
    <name type="common">Mediterranean fruit fly</name>
    <name type="synonym">Tephritis capitata</name>
    <dbReference type="NCBI Taxonomy" id="7213"/>
    <lineage>
        <taxon>Eukaryota</taxon>
        <taxon>Metazoa</taxon>
        <taxon>Ecdysozoa</taxon>
        <taxon>Arthropoda</taxon>
        <taxon>Hexapoda</taxon>
        <taxon>Insecta</taxon>
        <taxon>Pterygota</taxon>
        <taxon>Neoptera</taxon>
        <taxon>Endopterygota</taxon>
        <taxon>Diptera</taxon>
        <taxon>Brachycera</taxon>
        <taxon>Muscomorpha</taxon>
        <taxon>Tephritoidea</taxon>
        <taxon>Tephritidae</taxon>
        <taxon>Ceratitis</taxon>
        <taxon>Ceratitis</taxon>
    </lineage>
</organism>
<dbReference type="AlphaFoldDB" id="A0A811UB39"/>
<sequence length="125" mass="13676">MTYGSSVSRKQKHSGASEQCNQGGQIHYKLSQSLTAKLIPSGQTAKWLGRSKYNSKRVKSNEGISIEQATDGTSTRYITKPRVEEKANVLAIQTSSSKMTTQTDTTVHIEAVDALAKTMPKMRGK</sequence>
<proteinExistence type="predicted"/>